<organism evidence="2 3">
    <name type="scientific">Nostoc linckia z8</name>
    <dbReference type="NCBI Taxonomy" id="1628746"/>
    <lineage>
        <taxon>Bacteria</taxon>
        <taxon>Bacillati</taxon>
        <taxon>Cyanobacteriota</taxon>
        <taxon>Cyanophyceae</taxon>
        <taxon>Nostocales</taxon>
        <taxon>Nostocaceae</taxon>
        <taxon>Nostoc</taxon>
    </lineage>
</organism>
<feature type="region of interest" description="Disordered" evidence="1">
    <location>
        <begin position="1"/>
        <end position="26"/>
    </location>
</feature>
<proteinExistence type="predicted"/>
<dbReference type="Proteomes" id="UP000222310">
    <property type="component" value="Unassembled WGS sequence"/>
</dbReference>
<gene>
    <name evidence="2" type="ORF">VF08_01530</name>
</gene>
<dbReference type="AlphaFoldDB" id="A0A9Q5ZGQ7"/>
<dbReference type="GeneID" id="57092012"/>
<protein>
    <submittedName>
        <fullName evidence="2">Uncharacterized protein</fullName>
    </submittedName>
</protein>
<reference evidence="2 3" key="1">
    <citation type="submission" date="2015-02" db="EMBL/GenBank/DDBJ databases">
        <title>Nostoc linckia genome annotation.</title>
        <authorList>
            <person name="Zhou Z."/>
        </authorList>
    </citation>
    <scope>NUCLEOTIDE SEQUENCE [LARGE SCALE GENOMIC DNA]</scope>
    <source>
        <strain evidence="3">z8</strain>
    </source>
</reference>
<feature type="region of interest" description="Disordered" evidence="1">
    <location>
        <begin position="202"/>
        <end position="227"/>
    </location>
</feature>
<dbReference type="EMBL" id="LAHD01000002">
    <property type="protein sequence ID" value="PHK07305.1"/>
    <property type="molecule type" value="Genomic_DNA"/>
</dbReference>
<comment type="caution">
    <text evidence="2">The sequence shown here is derived from an EMBL/GenBank/DDBJ whole genome shotgun (WGS) entry which is preliminary data.</text>
</comment>
<dbReference type="RefSeq" id="WP_099065826.1">
    <property type="nucleotide sequence ID" value="NZ_LAHD01000002.1"/>
</dbReference>
<sequence length="393" mass="43318">MTKTRTKPVVDKSTKRDQSSKARTRSHMTIPTADLDWALNQSPTVLRLFSECWKSDPYGSRWMPLTTKLRDRNLRGAKKVLRDAGLFDFKTETRVLEGKQHYETMVINLHGSRTVYWKQGDNFLAGVGNDSANEGNGNTAIGIDNTPIGTLRAEGGNDSAGVELEIITEQAFQNLSGTFQEHLKNSSKEFLRCVSSTPNKISQSEETAHAPFGGASPQSVEGVKEKEVESPVAMDCTTLTLVDAVQSNPASLLAENLSCGVEPRDCHEGEASAAPSVPPLQTLTNAEIFNILDSANLRICPSIEAIAVLMKTPHARSLMGIITNNPQWGINLSDYSTVPQDFSQNSKLRQERLNRLKSYALIGECPPDEFLQECQNDPVLAIQIKRMASQKLW</sequence>
<evidence type="ECO:0000313" key="3">
    <source>
        <dbReference type="Proteomes" id="UP000222310"/>
    </source>
</evidence>
<evidence type="ECO:0000313" key="2">
    <source>
        <dbReference type="EMBL" id="PHK07305.1"/>
    </source>
</evidence>
<name>A0A9Q5ZGQ7_NOSLI</name>
<evidence type="ECO:0000256" key="1">
    <source>
        <dbReference type="SAM" id="MobiDB-lite"/>
    </source>
</evidence>
<accession>A0A9Q5ZGQ7</accession>
<feature type="compositionally biased region" description="Basic and acidic residues" evidence="1">
    <location>
        <begin position="8"/>
        <end position="20"/>
    </location>
</feature>